<proteinExistence type="inferred from homology"/>
<dbReference type="EMBL" id="JAGFMF010011628">
    <property type="protein sequence ID" value="KAG8518631.1"/>
    <property type="molecule type" value="Genomic_DNA"/>
</dbReference>
<dbReference type="Proteomes" id="UP000700334">
    <property type="component" value="Unassembled WGS sequence"/>
</dbReference>
<feature type="non-terminal residue" evidence="3">
    <location>
        <position position="1"/>
    </location>
</feature>
<dbReference type="SUPFAM" id="SSF50814">
    <property type="entry name" value="Lipocalins"/>
    <property type="match status" value="1"/>
</dbReference>
<name>A0A8J6DRZ8_GALPY</name>
<evidence type="ECO:0000313" key="3">
    <source>
        <dbReference type="EMBL" id="KAG8518631.1"/>
    </source>
</evidence>
<evidence type="ECO:0000256" key="1">
    <source>
        <dbReference type="ARBA" id="ARBA00006889"/>
    </source>
</evidence>
<evidence type="ECO:0000259" key="2">
    <source>
        <dbReference type="Pfam" id="PF00061"/>
    </source>
</evidence>
<dbReference type="Gene3D" id="2.40.128.20">
    <property type="match status" value="1"/>
</dbReference>
<feature type="domain" description="Lipocalin/cytosolic fatty-acid binding" evidence="2">
    <location>
        <begin position="2"/>
        <end position="108"/>
    </location>
</feature>
<dbReference type="InterPro" id="IPR000566">
    <property type="entry name" value="Lipocln_cytosolic_FA-bd_dom"/>
</dbReference>
<comment type="caution">
    <text evidence="3">The sequence shown here is derived from an EMBL/GenBank/DDBJ whole genome shotgun (WGS) entry which is preliminary data.</text>
</comment>
<evidence type="ECO:0000313" key="4">
    <source>
        <dbReference type="Proteomes" id="UP000700334"/>
    </source>
</evidence>
<protein>
    <submittedName>
        <fullName evidence="3">Epididymal-specific lipocalin-8</fullName>
    </submittedName>
</protein>
<keyword evidence="4" id="KW-1185">Reference proteome</keyword>
<gene>
    <name evidence="3" type="ORF">J0S82_018110</name>
</gene>
<organism evidence="3 4">
    <name type="scientific">Galemys pyrenaicus</name>
    <name type="common">Iberian desman</name>
    <name type="synonym">Pyrenean desman</name>
    <dbReference type="NCBI Taxonomy" id="202257"/>
    <lineage>
        <taxon>Eukaryota</taxon>
        <taxon>Metazoa</taxon>
        <taxon>Chordata</taxon>
        <taxon>Craniata</taxon>
        <taxon>Vertebrata</taxon>
        <taxon>Euteleostomi</taxon>
        <taxon>Mammalia</taxon>
        <taxon>Eutheria</taxon>
        <taxon>Laurasiatheria</taxon>
        <taxon>Eulipotyphla</taxon>
        <taxon>Talpidae</taxon>
        <taxon>Galemys</taxon>
    </lineage>
</organism>
<comment type="similarity">
    <text evidence="1">Belongs to the calycin superfamily. Lipocalin family.</text>
</comment>
<dbReference type="OrthoDB" id="9627583at2759"/>
<dbReference type="GO" id="GO:0036094">
    <property type="term" value="F:small molecule binding"/>
    <property type="evidence" value="ECO:0007669"/>
    <property type="project" value="InterPro"/>
</dbReference>
<dbReference type="InterPro" id="IPR002345">
    <property type="entry name" value="Lipocalin"/>
</dbReference>
<dbReference type="PANTHER" id="PTHR11430">
    <property type="entry name" value="LIPOCALIN"/>
    <property type="match status" value="1"/>
</dbReference>
<dbReference type="AlphaFoldDB" id="A0A8J6DRZ8"/>
<accession>A0A8J6DRZ8</accession>
<dbReference type="Pfam" id="PF00061">
    <property type="entry name" value="Lipocalin"/>
    <property type="match status" value="1"/>
</dbReference>
<sequence>IAGFWREVGVASNHSLALRTPKRLEALFLTLGEDKLTVKAVYDSSGGCETEVVESSKIDASGKFVFPGSREIHVVDTDYERYAILRVALRWRGGELHVFKYFTRSLDSEYEPGFWRFRELTADTGLYLGARHGRCAALLKDVSLAHATA</sequence>
<dbReference type="PANTHER" id="PTHR11430:SF1">
    <property type="entry name" value="EPIDIDYMAL-SPECIFIC LIPOCALIN-8"/>
    <property type="match status" value="1"/>
</dbReference>
<reference evidence="3" key="1">
    <citation type="journal article" date="2021" name="Evol. Appl.">
        <title>The genome of the Pyrenean desman and the effects of bottlenecks and inbreeding on the genomic landscape of an endangered species.</title>
        <authorList>
            <person name="Escoda L."/>
            <person name="Castresana J."/>
        </authorList>
    </citation>
    <scope>NUCLEOTIDE SEQUENCE</scope>
    <source>
        <strain evidence="3">IBE-C5619</strain>
    </source>
</reference>
<dbReference type="InterPro" id="IPR012674">
    <property type="entry name" value="Calycin"/>
</dbReference>